<feature type="compositionally biased region" description="Basic and acidic residues" evidence="1">
    <location>
        <begin position="69"/>
        <end position="86"/>
    </location>
</feature>
<dbReference type="Proteomes" id="UP000274756">
    <property type="component" value="Unassembled WGS sequence"/>
</dbReference>
<accession>A0A0N4U1S3</accession>
<evidence type="ECO:0000313" key="5">
    <source>
        <dbReference type="WBParaSite" id="DME_0000057201-mRNA-1"/>
    </source>
</evidence>
<evidence type="ECO:0000313" key="3">
    <source>
        <dbReference type="Proteomes" id="UP000038040"/>
    </source>
</evidence>
<dbReference type="WBParaSite" id="DME_0000057201-mRNA-1">
    <property type="protein sequence ID" value="DME_0000057201-mRNA-1"/>
    <property type="gene ID" value="DME_0000057201"/>
</dbReference>
<evidence type="ECO:0000313" key="2">
    <source>
        <dbReference type="EMBL" id="VDN54959.1"/>
    </source>
</evidence>
<feature type="compositionally biased region" description="Acidic residues" evidence="1">
    <location>
        <begin position="54"/>
        <end position="68"/>
    </location>
</feature>
<feature type="region of interest" description="Disordered" evidence="1">
    <location>
        <begin position="50"/>
        <end position="86"/>
    </location>
</feature>
<dbReference type="OrthoDB" id="5847181at2759"/>
<evidence type="ECO:0000313" key="4">
    <source>
        <dbReference type="Proteomes" id="UP000274756"/>
    </source>
</evidence>
<organism evidence="3 5">
    <name type="scientific">Dracunculus medinensis</name>
    <name type="common">Guinea worm</name>
    <dbReference type="NCBI Taxonomy" id="318479"/>
    <lineage>
        <taxon>Eukaryota</taxon>
        <taxon>Metazoa</taxon>
        <taxon>Ecdysozoa</taxon>
        <taxon>Nematoda</taxon>
        <taxon>Chromadorea</taxon>
        <taxon>Rhabditida</taxon>
        <taxon>Spirurina</taxon>
        <taxon>Dracunculoidea</taxon>
        <taxon>Dracunculidae</taxon>
        <taxon>Dracunculus</taxon>
    </lineage>
</organism>
<dbReference type="Proteomes" id="UP000038040">
    <property type="component" value="Unplaced"/>
</dbReference>
<sequence length="901" mass="101950">MPHIPIERILEAEESERQWKEQIERLLLEGAEKLEKPPVFRRGRKYVNHLYESDSSDEDNDDDGEQIEEERKGNSEVPMDKTVSEEEGKYRREFELRKLICKKQKQEIDVREDFNIAVDVPPSPHFSATILETSSLLSQNTSIVMELCQNDTSFMDCITETAEENSSRANSDDIKKDFSNEKFSSDGEKELLVKESKQSSMRDKFGLSTVVSLCDETMQINGGQKELSIKQSPENFFHDDKNSDTPKIIPDFGDVSMEVPSLMENSLNKTVQIDEKHSEFEELCCKLTKINFPFSNLHFMAGNNTTKILKNKASVSSECNQEYNIPDNRNVIFDKDNQNWKKKKGEPLISFKTPRKSCIMIPKLLHNGSNKNTPIFTRKSIYNREQSSPNEQHICSRYAAHHASFASQQFAKAKSIQDMEKSTPTGYQKLVSKIPLLCSKINAQKEPTKTTEKLATGGKKISCKSPSLPNGSSITRKSQALKNIIDYNSSYEKVLMNLLKFILEIVPEITEMLYISLESSHLIFATDESGRSPLMERFNITNTGQPNVSSLVGTPPVKSCHSKPQLPMTFYAYKHLQNGGTPWSNKKIQKNLSHTSLSENPLHSEINLEVPSVIPVKDEKTDEKTFESVDTPTFIAESKKANSSTVESITLFTPIRPANDISHLVFDGTPSSGLTEKHNLSRKKKILLPRKLCEKSEQQPDTTAVSNKPSKILVVLTYNFTVLGDSLQATDSSEVLPEAICSSSLNESGDGLSNVHVVASSKKKPVIARLIPPKIGIVHPASTEESGLRRSNRNRVRRLRHWLGEEPVYRRDEQGNLELVGVTDVEITDPLCVRTNTIDAALALEREKKATMRRNRLRQERKTRKMQRIKELKARHRMGLDLDKSIFDIISESNDPNEITN</sequence>
<name>A0A0N4U1S3_DRAME</name>
<dbReference type="EMBL" id="UYYG01001151">
    <property type="protein sequence ID" value="VDN54959.1"/>
    <property type="molecule type" value="Genomic_DNA"/>
</dbReference>
<gene>
    <name evidence="2" type="ORF">DME_LOCUS4932</name>
</gene>
<proteinExistence type="predicted"/>
<evidence type="ECO:0000256" key="1">
    <source>
        <dbReference type="SAM" id="MobiDB-lite"/>
    </source>
</evidence>
<protein>
    <submittedName>
        <fullName evidence="5">Claspin</fullName>
    </submittedName>
</protein>
<dbReference type="AlphaFoldDB" id="A0A0N4U1S3"/>
<keyword evidence="4" id="KW-1185">Reference proteome</keyword>
<reference evidence="2 4" key="2">
    <citation type="submission" date="2018-11" db="EMBL/GenBank/DDBJ databases">
        <authorList>
            <consortium name="Pathogen Informatics"/>
        </authorList>
    </citation>
    <scope>NUCLEOTIDE SEQUENCE [LARGE SCALE GENOMIC DNA]</scope>
</reference>
<reference evidence="5" key="1">
    <citation type="submission" date="2017-02" db="UniProtKB">
        <authorList>
            <consortium name="WormBaseParasite"/>
        </authorList>
    </citation>
    <scope>IDENTIFICATION</scope>
</reference>